<dbReference type="RefSeq" id="XP_020438907.1">
    <property type="nucleotide sequence ID" value="XM_020571633.1"/>
</dbReference>
<feature type="region of interest" description="Disordered" evidence="1">
    <location>
        <begin position="93"/>
        <end position="125"/>
    </location>
</feature>
<evidence type="ECO:0000256" key="1">
    <source>
        <dbReference type="SAM" id="MobiDB-lite"/>
    </source>
</evidence>
<dbReference type="InParanoid" id="D3AWY1"/>
<feature type="compositionally biased region" description="Low complexity" evidence="1">
    <location>
        <begin position="98"/>
        <end position="114"/>
    </location>
</feature>
<organism evidence="2 3">
    <name type="scientific">Heterostelium pallidum (strain ATCC 26659 / Pp 5 / PN500)</name>
    <name type="common">Cellular slime mold</name>
    <name type="synonym">Polysphondylium pallidum</name>
    <dbReference type="NCBI Taxonomy" id="670386"/>
    <lineage>
        <taxon>Eukaryota</taxon>
        <taxon>Amoebozoa</taxon>
        <taxon>Evosea</taxon>
        <taxon>Eumycetozoa</taxon>
        <taxon>Dictyostelia</taxon>
        <taxon>Acytosteliales</taxon>
        <taxon>Acytosteliaceae</taxon>
        <taxon>Heterostelium</taxon>
    </lineage>
</organism>
<gene>
    <name evidence="2" type="primary">rcdJJ</name>
    <name evidence="2" type="ORF">PPL_00609</name>
</gene>
<protein>
    <submittedName>
        <fullName evidence="2">Uncharacterized protein</fullName>
    </submittedName>
</protein>
<reference evidence="2 3" key="1">
    <citation type="journal article" date="2011" name="Genome Res.">
        <title>Phylogeny-wide analysis of social amoeba genomes highlights ancient origins for complex intercellular communication.</title>
        <authorList>
            <person name="Heidel A.J."/>
            <person name="Lawal H.M."/>
            <person name="Felder M."/>
            <person name="Schilde C."/>
            <person name="Helps N.R."/>
            <person name="Tunggal B."/>
            <person name="Rivero F."/>
            <person name="John U."/>
            <person name="Schleicher M."/>
            <person name="Eichinger L."/>
            <person name="Platzer M."/>
            <person name="Noegel A.A."/>
            <person name="Schaap P."/>
            <person name="Gloeckner G."/>
        </authorList>
    </citation>
    <scope>NUCLEOTIDE SEQUENCE [LARGE SCALE GENOMIC DNA]</scope>
    <source>
        <strain evidence="3">ATCC 26659 / Pp 5 / PN500</strain>
    </source>
</reference>
<name>D3AWY1_HETP5</name>
<dbReference type="AlphaFoldDB" id="D3AWY1"/>
<accession>D3AWY1</accession>
<dbReference type="Proteomes" id="UP000001396">
    <property type="component" value="Unassembled WGS sequence"/>
</dbReference>
<evidence type="ECO:0000313" key="2">
    <source>
        <dbReference type="EMBL" id="EFA86804.1"/>
    </source>
</evidence>
<keyword evidence="3" id="KW-1185">Reference proteome</keyword>
<dbReference type="EMBL" id="ADBJ01000002">
    <property type="protein sequence ID" value="EFA86804.1"/>
    <property type="molecule type" value="Genomic_DNA"/>
</dbReference>
<dbReference type="GeneID" id="31356141"/>
<proteinExistence type="predicted"/>
<comment type="caution">
    <text evidence="2">The sequence shown here is derived from an EMBL/GenBank/DDBJ whole genome shotgun (WGS) entry which is preliminary data.</text>
</comment>
<sequence length="244" mass="27240">MLSSISKNIYRYSSSSSRTVNSSTLIRNNHVFKNSLVSQSISMNVVGGAVVGRCNYSKKNNDLENVNQMQEELKKMTQGMSVEEINAEIKKKEEQLRQQKNNNSQDKSSSTTDSDATDDASSKEAASDSKLRKEILVIGLCAVLAGVVFVRDYKRQSAATHDFNIAWDNLKTLVDKRDNLLKSKETLIANITDAVTRQNPSATPEQVKQQIEFILNNILVENKEITEVSLPSSSDQQKSKYGRI</sequence>
<evidence type="ECO:0000313" key="3">
    <source>
        <dbReference type="Proteomes" id="UP000001396"/>
    </source>
</evidence>